<sequence length="146" mass="16185">MFRQSRVLMIWMTAFMLCAQTVFPASLSTCRCGMNGESDSTKRICCQSHAAKPVQKACCHLTQRQTENRNDEFHTAGCSCSQDEQPALPDRSQSAQESLLQHFALQPSFLLGISPAAQTTRLLSDTTVAAHHSQKYAQVLYCVSLI</sequence>
<dbReference type="EMBL" id="DQAY01000027">
    <property type="protein sequence ID" value="HCO22351.1"/>
    <property type="molecule type" value="Genomic_DNA"/>
</dbReference>
<reference evidence="2 3" key="1">
    <citation type="journal article" date="2018" name="Nat. Biotechnol.">
        <title>A standardized bacterial taxonomy based on genome phylogeny substantially revises the tree of life.</title>
        <authorList>
            <person name="Parks D.H."/>
            <person name="Chuvochina M."/>
            <person name="Waite D.W."/>
            <person name="Rinke C."/>
            <person name="Skarshewski A."/>
            <person name="Chaumeil P.A."/>
            <person name="Hugenholtz P."/>
        </authorList>
    </citation>
    <scope>NUCLEOTIDE SEQUENCE [LARGE SCALE GENOMIC DNA]</scope>
    <source>
        <strain evidence="2">UBA9375</strain>
    </source>
</reference>
<proteinExistence type="predicted"/>
<gene>
    <name evidence="2" type="ORF">DIT97_04550</name>
</gene>
<comment type="caution">
    <text evidence="2">The sequence shown here is derived from an EMBL/GenBank/DDBJ whole genome shotgun (WGS) entry which is preliminary data.</text>
</comment>
<accession>A0A3D3R0H9</accession>
<name>A0A3D3R0H9_9PLAN</name>
<feature type="chain" id="PRO_5017572770" evidence="1">
    <location>
        <begin position="20"/>
        <end position="146"/>
    </location>
</feature>
<dbReference type="Proteomes" id="UP000263642">
    <property type="component" value="Unassembled WGS sequence"/>
</dbReference>
<keyword evidence="1" id="KW-0732">Signal</keyword>
<evidence type="ECO:0000313" key="2">
    <source>
        <dbReference type="EMBL" id="HCO22351.1"/>
    </source>
</evidence>
<organism evidence="2 3">
    <name type="scientific">Gimesia maris</name>
    <dbReference type="NCBI Taxonomy" id="122"/>
    <lineage>
        <taxon>Bacteria</taxon>
        <taxon>Pseudomonadati</taxon>
        <taxon>Planctomycetota</taxon>
        <taxon>Planctomycetia</taxon>
        <taxon>Planctomycetales</taxon>
        <taxon>Planctomycetaceae</taxon>
        <taxon>Gimesia</taxon>
    </lineage>
</organism>
<evidence type="ECO:0000256" key="1">
    <source>
        <dbReference type="SAM" id="SignalP"/>
    </source>
</evidence>
<evidence type="ECO:0000313" key="3">
    <source>
        <dbReference type="Proteomes" id="UP000263642"/>
    </source>
</evidence>
<dbReference type="AlphaFoldDB" id="A0A3D3R0H9"/>
<protein>
    <submittedName>
        <fullName evidence="2">Uncharacterized protein</fullName>
    </submittedName>
</protein>
<feature type="signal peptide" evidence="1">
    <location>
        <begin position="1"/>
        <end position="19"/>
    </location>
</feature>